<feature type="signal peptide" evidence="1">
    <location>
        <begin position="1"/>
        <end position="26"/>
    </location>
</feature>
<dbReference type="EMBL" id="BLAY01000099">
    <property type="protein sequence ID" value="GET40748.1"/>
    <property type="molecule type" value="Genomic_DNA"/>
</dbReference>
<feature type="domain" description="Ice-binding protein C-terminal" evidence="2">
    <location>
        <begin position="196"/>
        <end position="219"/>
    </location>
</feature>
<organism evidence="3 4">
    <name type="scientific">Microseira wollei NIES-4236</name>
    <dbReference type="NCBI Taxonomy" id="2530354"/>
    <lineage>
        <taxon>Bacteria</taxon>
        <taxon>Bacillati</taxon>
        <taxon>Cyanobacteriota</taxon>
        <taxon>Cyanophyceae</taxon>
        <taxon>Oscillatoriophycideae</taxon>
        <taxon>Aerosakkonematales</taxon>
        <taxon>Aerosakkonemataceae</taxon>
        <taxon>Microseira</taxon>
    </lineage>
</organism>
<dbReference type="Proteomes" id="UP001050975">
    <property type="component" value="Unassembled WGS sequence"/>
</dbReference>
<keyword evidence="1" id="KW-0732">Signal</keyword>
<evidence type="ECO:0000259" key="2">
    <source>
        <dbReference type="Pfam" id="PF07589"/>
    </source>
</evidence>
<evidence type="ECO:0000313" key="4">
    <source>
        <dbReference type="Proteomes" id="UP001050975"/>
    </source>
</evidence>
<evidence type="ECO:0000313" key="3">
    <source>
        <dbReference type="EMBL" id="GET40748.1"/>
    </source>
</evidence>
<dbReference type="AlphaFoldDB" id="A0AAV3XDZ5"/>
<comment type="caution">
    <text evidence="3">The sequence shown here is derived from an EMBL/GenBank/DDBJ whole genome shotgun (WGS) entry which is preliminary data.</text>
</comment>
<protein>
    <recommendedName>
        <fullName evidence="2">Ice-binding protein C-terminal domain-containing protein</fullName>
    </recommendedName>
</protein>
<reference evidence="3" key="1">
    <citation type="submission" date="2019-10" db="EMBL/GenBank/DDBJ databases">
        <title>Draft genome sequece of Microseira wollei NIES-4236.</title>
        <authorList>
            <person name="Yamaguchi H."/>
            <person name="Suzuki S."/>
            <person name="Kawachi M."/>
        </authorList>
    </citation>
    <scope>NUCLEOTIDE SEQUENCE</scope>
    <source>
        <strain evidence="3">NIES-4236</strain>
    </source>
</reference>
<dbReference type="RefSeq" id="WP_226586852.1">
    <property type="nucleotide sequence ID" value="NZ_BLAY01000099.1"/>
</dbReference>
<sequence>MSRFPTSKVILMASAMLGFAASPSLAITINFDNLSGAMTFYAGNPVPSQARISNQFLASSGVSFSSDSSGNSGVALVNLGFGHAVSGSNGIGAIKNGILSYSEPIFASFFMPSNPAIKAVTNFVSIKPDRWPDPTKSLLIEAFGVNGNLLGSFSAQDPSTLSISAAGIHSVKITGNGTAAFDDFTFNQVTAGESQSVPEPTSALGLLAFGVFGAGFLLKRFPASAR</sequence>
<dbReference type="InterPro" id="IPR013424">
    <property type="entry name" value="Ice-binding_C"/>
</dbReference>
<feature type="chain" id="PRO_5043326944" description="Ice-binding protein C-terminal domain-containing protein" evidence="1">
    <location>
        <begin position="27"/>
        <end position="226"/>
    </location>
</feature>
<dbReference type="Pfam" id="PF07589">
    <property type="entry name" value="PEP-CTERM"/>
    <property type="match status" value="1"/>
</dbReference>
<accession>A0AAV3XDZ5</accession>
<proteinExistence type="predicted"/>
<evidence type="ECO:0000256" key="1">
    <source>
        <dbReference type="SAM" id="SignalP"/>
    </source>
</evidence>
<keyword evidence="4" id="KW-1185">Reference proteome</keyword>
<name>A0AAV3XDZ5_9CYAN</name>
<gene>
    <name evidence="3" type="ORF">MiSe_55590</name>
</gene>